<dbReference type="SUPFAM" id="SSF81301">
    <property type="entry name" value="Nucleotidyltransferase"/>
    <property type="match status" value="1"/>
</dbReference>
<evidence type="ECO:0008006" key="3">
    <source>
        <dbReference type="Google" id="ProtNLM"/>
    </source>
</evidence>
<name>A0ABX1LQG6_9CYAN</name>
<protein>
    <recommendedName>
        <fullName evidence="3">Nucleotidyltransferase</fullName>
    </recommendedName>
</protein>
<comment type="caution">
    <text evidence="1">The sequence shown here is derived from an EMBL/GenBank/DDBJ whole genome shotgun (WGS) entry which is preliminary data.</text>
</comment>
<sequence length="283" mass="32560">MPILDKFTISTYRPQAIDTTVEMDLFEFHQLRQLSNLERLQMAAMLTKSARQSSLRGLKFRFRSLPSMEFRQKVLQAWLQDDFLPNFILSSSETMWIQDPLEIALQLHDLLIALQVDYYITGGASAVVYGEPRTTRDIDLVLAISLSKIDALAIALEQAGFYIEGMEDVRSGQSKILQVIHMESISRADLIIAGEQPFDLIQFQRKQAIEVMEGRVLYYASPEDVILNKLIWRTQSVSEKQWRDVLGILKVQMELLDLDYLRQWAGYLEVLDDLDLAIAQVKI</sequence>
<dbReference type="EMBL" id="JAAVJL010000001">
    <property type="protein sequence ID" value="NMF57345.1"/>
    <property type="molecule type" value="Genomic_DNA"/>
</dbReference>
<gene>
    <name evidence="1" type="ORF">HC246_04740</name>
</gene>
<reference evidence="1 2" key="1">
    <citation type="submission" date="2020-03" db="EMBL/GenBank/DDBJ databases">
        <title>Draft Genome Sequence of 2-Methylisoborneol Producing Pseudanabaena yagii Strain GIHE-NHR1 Isolated from North Han River in South Korea.</title>
        <authorList>
            <person name="Jeong J."/>
        </authorList>
    </citation>
    <scope>NUCLEOTIDE SEQUENCE [LARGE SCALE GENOMIC DNA]</scope>
    <source>
        <strain evidence="1 2">GIHE-NHR1</strain>
    </source>
</reference>
<evidence type="ECO:0000313" key="2">
    <source>
        <dbReference type="Proteomes" id="UP000738376"/>
    </source>
</evidence>
<accession>A0ABX1LQG6</accession>
<keyword evidence="2" id="KW-1185">Reference proteome</keyword>
<evidence type="ECO:0000313" key="1">
    <source>
        <dbReference type="EMBL" id="NMF57345.1"/>
    </source>
</evidence>
<dbReference type="RefSeq" id="WP_169362393.1">
    <property type="nucleotide sequence ID" value="NZ_JAAVJL010000001.1"/>
</dbReference>
<organism evidence="1 2">
    <name type="scientific">Pseudanabaena yagii GIHE-NHR1</name>
    <dbReference type="NCBI Taxonomy" id="2722753"/>
    <lineage>
        <taxon>Bacteria</taxon>
        <taxon>Bacillati</taxon>
        <taxon>Cyanobacteriota</taxon>
        <taxon>Cyanophyceae</taxon>
        <taxon>Pseudanabaenales</taxon>
        <taxon>Pseudanabaenaceae</taxon>
        <taxon>Pseudanabaena</taxon>
        <taxon>Pseudanabaena yagii</taxon>
    </lineage>
</organism>
<dbReference type="Proteomes" id="UP000738376">
    <property type="component" value="Unassembled WGS sequence"/>
</dbReference>
<proteinExistence type="predicted"/>
<dbReference type="Gene3D" id="3.30.460.40">
    <property type="match status" value="1"/>
</dbReference>
<dbReference type="InterPro" id="IPR043519">
    <property type="entry name" value="NT_sf"/>
</dbReference>